<evidence type="ECO:0000313" key="2">
    <source>
        <dbReference type="Proteomes" id="UP001209878"/>
    </source>
</evidence>
<proteinExistence type="predicted"/>
<comment type="caution">
    <text evidence="1">The sequence shown here is derived from an EMBL/GenBank/DDBJ whole genome shotgun (WGS) entry which is preliminary data.</text>
</comment>
<organism evidence="1 2">
    <name type="scientific">Ridgeia piscesae</name>
    <name type="common">Tubeworm</name>
    <dbReference type="NCBI Taxonomy" id="27915"/>
    <lineage>
        <taxon>Eukaryota</taxon>
        <taxon>Metazoa</taxon>
        <taxon>Spiralia</taxon>
        <taxon>Lophotrochozoa</taxon>
        <taxon>Annelida</taxon>
        <taxon>Polychaeta</taxon>
        <taxon>Sedentaria</taxon>
        <taxon>Canalipalpata</taxon>
        <taxon>Sabellida</taxon>
        <taxon>Siboglinidae</taxon>
        <taxon>Ridgeia</taxon>
    </lineage>
</organism>
<dbReference type="EMBL" id="JAODUO010000141">
    <property type="protein sequence ID" value="KAK2188181.1"/>
    <property type="molecule type" value="Genomic_DNA"/>
</dbReference>
<accession>A0AAD9UG69</accession>
<gene>
    <name evidence="1" type="ORF">NP493_142g04000</name>
</gene>
<dbReference type="AlphaFoldDB" id="A0AAD9UG69"/>
<dbReference type="Proteomes" id="UP001209878">
    <property type="component" value="Unassembled WGS sequence"/>
</dbReference>
<reference evidence="1" key="1">
    <citation type="journal article" date="2023" name="Mol. Biol. Evol.">
        <title>Third-Generation Sequencing Reveals the Adaptive Role of the Epigenome in Three Deep-Sea Polychaetes.</title>
        <authorList>
            <person name="Perez M."/>
            <person name="Aroh O."/>
            <person name="Sun Y."/>
            <person name="Lan Y."/>
            <person name="Juniper S.K."/>
            <person name="Young C.R."/>
            <person name="Angers B."/>
            <person name="Qian P.Y."/>
        </authorList>
    </citation>
    <scope>NUCLEOTIDE SEQUENCE</scope>
    <source>
        <strain evidence="1">R07B-5</strain>
    </source>
</reference>
<evidence type="ECO:0000313" key="1">
    <source>
        <dbReference type="EMBL" id="KAK2188181.1"/>
    </source>
</evidence>
<protein>
    <submittedName>
        <fullName evidence="1">Uncharacterized protein</fullName>
    </submittedName>
</protein>
<name>A0AAD9UG69_RIDPI</name>
<sequence>MEWTCDAEGTFVGRGRRPADYLSPEAGNSNRNNIGKGIIARLRARTTGVGKYDRVPDPAKDHGKGLPVAKVNPVGVDRTLREEGIRKFMSPMETSEDTAAEWRELLEDVLMIVFRSAKPSSATDATSIKSGDPCCEHVDHMASYQIRKMAEIVGAMEISTPILRQIYACAGRYISCVSVNVDKRKMRGIGRRPPAWGKNLTDLIDVVNAVNDDLRQVARVMCDHDRYKGHI</sequence>
<keyword evidence="2" id="KW-1185">Reference proteome</keyword>